<accession>A0A6A6EA30</accession>
<dbReference type="InterPro" id="IPR010730">
    <property type="entry name" value="HET"/>
</dbReference>
<dbReference type="PANTHER" id="PTHR24148">
    <property type="entry name" value="ANKYRIN REPEAT DOMAIN-CONTAINING PROTEIN 39 HOMOLOG-RELATED"/>
    <property type="match status" value="1"/>
</dbReference>
<sequence length="125" mass="14974">VDAICIDQSNTGERKSQVSMMGDIYSIAEKVLVWLGNDTCDVTSFLRLLEEDILDALRILGYRNHPQDPDHLHKLGIDLPMRVWYDLWRAYFRFFHRRRWFYRSWVFQEFVLAKELEMRCGSISL</sequence>
<dbReference type="InterPro" id="IPR052895">
    <property type="entry name" value="HetReg/Transcr_Mod"/>
</dbReference>
<evidence type="ECO:0000313" key="2">
    <source>
        <dbReference type="EMBL" id="KAF2188674.1"/>
    </source>
</evidence>
<organism evidence="2 3">
    <name type="scientific">Zopfia rhizophila CBS 207.26</name>
    <dbReference type="NCBI Taxonomy" id="1314779"/>
    <lineage>
        <taxon>Eukaryota</taxon>
        <taxon>Fungi</taxon>
        <taxon>Dikarya</taxon>
        <taxon>Ascomycota</taxon>
        <taxon>Pezizomycotina</taxon>
        <taxon>Dothideomycetes</taxon>
        <taxon>Dothideomycetes incertae sedis</taxon>
        <taxon>Zopfiaceae</taxon>
        <taxon>Zopfia</taxon>
    </lineage>
</organism>
<dbReference type="Proteomes" id="UP000800200">
    <property type="component" value="Unassembled WGS sequence"/>
</dbReference>
<evidence type="ECO:0000313" key="3">
    <source>
        <dbReference type="Proteomes" id="UP000800200"/>
    </source>
</evidence>
<name>A0A6A6EA30_9PEZI</name>
<dbReference type="EMBL" id="ML994623">
    <property type="protein sequence ID" value="KAF2188674.1"/>
    <property type="molecule type" value="Genomic_DNA"/>
</dbReference>
<dbReference type="Pfam" id="PF06985">
    <property type="entry name" value="HET"/>
    <property type="match status" value="1"/>
</dbReference>
<protein>
    <recommendedName>
        <fullName evidence="1">Heterokaryon incompatibility domain-containing protein</fullName>
    </recommendedName>
</protein>
<feature type="non-terminal residue" evidence="2">
    <location>
        <position position="1"/>
    </location>
</feature>
<proteinExistence type="predicted"/>
<keyword evidence="3" id="KW-1185">Reference proteome</keyword>
<dbReference type="PANTHER" id="PTHR24148:SF64">
    <property type="entry name" value="HETEROKARYON INCOMPATIBILITY DOMAIN-CONTAINING PROTEIN"/>
    <property type="match status" value="1"/>
</dbReference>
<dbReference type="AlphaFoldDB" id="A0A6A6EA30"/>
<feature type="non-terminal residue" evidence="2">
    <location>
        <position position="125"/>
    </location>
</feature>
<evidence type="ECO:0000259" key="1">
    <source>
        <dbReference type="Pfam" id="PF06985"/>
    </source>
</evidence>
<dbReference type="OrthoDB" id="3553147at2759"/>
<feature type="domain" description="Heterokaryon incompatibility" evidence="1">
    <location>
        <begin position="1"/>
        <end position="109"/>
    </location>
</feature>
<reference evidence="2" key="1">
    <citation type="journal article" date="2020" name="Stud. Mycol.">
        <title>101 Dothideomycetes genomes: a test case for predicting lifestyles and emergence of pathogens.</title>
        <authorList>
            <person name="Haridas S."/>
            <person name="Albert R."/>
            <person name="Binder M."/>
            <person name="Bloem J."/>
            <person name="Labutti K."/>
            <person name="Salamov A."/>
            <person name="Andreopoulos B."/>
            <person name="Baker S."/>
            <person name="Barry K."/>
            <person name="Bills G."/>
            <person name="Bluhm B."/>
            <person name="Cannon C."/>
            <person name="Castanera R."/>
            <person name="Culley D."/>
            <person name="Daum C."/>
            <person name="Ezra D."/>
            <person name="Gonzalez J."/>
            <person name="Henrissat B."/>
            <person name="Kuo A."/>
            <person name="Liang C."/>
            <person name="Lipzen A."/>
            <person name="Lutzoni F."/>
            <person name="Magnuson J."/>
            <person name="Mondo S."/>
            <person name="Nolan M."/>
            <person name="Ohm R."/>
            <person name="Pangilinan J."/>
            <person name="Park H.-J."/>
            <person name="Ramirez L."/>
            <person name="Alfaro M."/>
            <person name="Sun H."/>
            <person name="Tritt A."/>
            <person name="Yoshinaga Y."/>
            <person name="Zwiers L.-H."/>
            <person name="Turgeon B."/>
            <person name="Goodwin S."/>
            <person name="Spatafora J."/>
            <person name="Crous P."/>
            <person name="Grigoriev I."/>
        </authorList>
    </citation>
    <scope>NUCLEOTIDE SEQUENCE</scope>
    <source>
        <strain evidence="2">CBS 207.26</strain>
    </source>
</reference>
<gene>
    <name evidence="2" type="ORF">K469DRAFT_499875</name>
</gene>